<comment type="caution">
    <text evidence="2">The sequence shown here is derived from an EMBL/GenBank/DDBJ whole genome shotgun (WGS) entry which is preliminary data.</text>
</comment>
<reference evidence="2 3" key="1">
    <citation type="submission" date="2019-11" db="EMBL/GenBank/DDBJ databases">
        <title>Genome-resolved metagenomics to study the prevalence of co-infection and intraspecific heterogeneity among plant pathogen metapopulations.</title>
        <authorList>
            <person name="Newberry E."/>
            <person name="Bhandari R."/>
            <person name="Kemble J."/>
            <person name="Sikora E."/>
            <person name="Potnis N."/>
        </authorList>
    </citation>
    <scope>NUCLEOTIDE SEQUENCE [LARGE SCALE GENOMIC DNA]</scope>
    <source>
        <strain evidence="2">Xp_Tom_Tuscaloosa_18b</strain>
    </source>
</reference>
<keyword evidence="1" id="KW-0411">Iron-sulfur</keyword>
<dbReference type="EC" id="1.5.5.1" evidence="1"/>
<evidence type="ECO:0000313" key="2">
    <source>
        <dbReference type="EMBL" id="NEL79702.1"/>
    </source>
</evidence>
<organism evidence="2 3">
    <name type="scientific">Xanthomonas perforans</name>
    <dbReference type="NCBI Taxonomy" id="442694"/>
    <lineage>
        <taxon>Bacteria</taxon>
        <taxon>Pseudomonadati</taxon>
        <taxon>Pseudomonadota</taxon>
        <taxon>Gammaproteobacteria</taxon>
        <taxon>Lysobacterales</taxon>
        <taxon>Lysobacteraceae</taxon>
        <taxon>Xanthomonas</taxon>
    </lineage>
</organism>
<dbReference type="InterPro" id="IPR036188">
    <property type="entry name" value="FAD/NAD-bd_sf"/>
</dbReference>
<comment type="function">
    <text evidence="1">Accepts electrons from ETF and reduces ubiquinone.</text>
</comment>
<comment type="catalytic activity">
    <reaction evidence="1">
        <text>a ubiquinone + reduced [electron-transfer flavoprotein] = a ubiquinol + oxidized [electron-transfer flavoprotein] + H(+)</text>
        <dbReference type="Rhea" id="RHEA:24052"/>
        <dbReference type="Rhea" id="RHEA-COMP:9565"/>
        <dbReference type="Rhea" id="RHEA-COMP:9566"/>
        <dbReference type="Rhea" id="RHEA-COMP:10685"/>
        <dbReference type="Rhea" id="RHEA-COMP:10686"/>
        <dbReference type="ChEBI" id="CHEBI:15378"/>
        <dbReference type="ChEBI" id="CHEBI:16389"/>
        <dbReference type="ChEBI" id="CHEBI:17976"/>
        <dbReference type="ChEBI" id="CHEBI:57692"/>
        <dbReference type="ChEBI" id="CHEBI:58307"/>
        <dbReference type="EC" id="1.5.5.1"/>
    </reaction>
</comment>
<dbReference type="PANTHER" id="PTHR10617:SF107">
    <property type="entry name" value="ELECTRON TRANSFER FLAVOPROTEIN-UBIQUINONE OXIDOREDUCTASE, MITOCHONDRIAL"/>
    <property type="match status" value="1"/>
</dbReference>
<proteinExistence type="predicted"/>
<keyword evidence="1" id="KW-0479">Metal-binding</keyword>
<name>A0A7X5SBA9_XANPE</name>
<keyword evidence="1" id="KW-0249">Electron transport</keyword>
<dbReference type="GO" id="GO:0004174">
    <property type="term" value="F:electron-transferring-flavoprotein dehydrogenase activity"/>
    <property type="evidence" value="ECO:0007669"/>
    <property type="project" value="UniProtKB-UniRule"/>
</dbReference>
<evidence type="ECO:0000313" key="3">
    <source>
        <dbReference type="Proteomes" id="UP000471082"/>
    </source>
</evidence>
<dbReference type="SUPFAM" id="SSF51905">
    <property type="entry name" value="FAD/NAD(P)-binding domain"/>
    <property type="match status" value="1"/>
</dbReference>
<dbReference type="GO" id="GO:0046872">
    <property type="term" value="F:metal ion binding"/>
    <property type="evidence" value="ECO:0007669"/>
    <property type="project" value="UniProtKB-KW"/>
</dbReference>
<dbReference type="Gene3D" id="3.30.9.90">
    <property type="match status" value="1"/>
</dbReference>
<dbReference type="Pfam" id="PF01946">
    <property type="entry name" value="Thi4"/>
    <property type="match status" value="1"/>
</dbReference>
<comment type="cofactor">
    <cofactor evidence="1">
        <name>FAD</name>
        <dbReference type="ChEBI" id="CHEBI:57692"/>
    </cofactor>
</comment>
<dbReference type="Proteomes" id="UP000471082">
    <property type="component" value="Unassembled WGS sequence"/>
</dbReference>
<dbReference type="InterPro" id="IPR040156">
    <property type="entry name" value="ETF-QO"/>
</dbReference>
<dbReference type="PANTHER" id="PTHR10617">
    <property type="entry name" value="ELECTRON TRANSFER FLAVOPROTEIN-UBIQUINONE OXIDOREDUCTASE"/>
    <property type="match status" value="1"/>
</dbReference>
<comment type="cofactor">
    <cofactor evidence="1">
        <name>[4Fe-4S] cluster</name>
        <dbReference type="ChEBI" id="CHEBI:49883"/>
    </cofactor>
    <text evidence="1">Binds 1 [4Fe-4S] cluster.</text>
</comment>
<dbReference type="GO" id="GO:0051539">
    <property type="term" value="F:4 iron, 4 sulfur cluster binding"/>
    <property type="evidence" value="ECO:0007669"/>
    <property type="project" value="UniProtKB-UniRule"/>
</dbReference>
<keyword evidence="1" id="KW-0274">FAD</keyword>
<dbReference type="AlphaFoldDB" id="A0A7X5SBA9"/>
<dbReference type="Gene3D" id="3.50.50.60">
    <property type="entry name" value="FAD/NAD(P)-binding domain"/>
    <property type="match status" value="1"/>
</dbReference>
<keyword evidence="1" id="KW-0285">Flavoprotein</keyword>
<keyword evidence="1" id="KW-0408">Iron</keyword>
<keyword evidence="1" id="KW-0560">Oxidoreductase</keyword>
<accession>A0A7X5SBA9</accession>
<feature type="non-terminal residue" evidence="2">
    <location>
        <position position="154"/>
    </location>
</feature>
<keyword evidence="1" id="KW-0813">Transport</keyword>
<protein>
    <recommendedName>
        <fullName evidence="1">Electron transfer flavoprotein-ubiquinone oxidoreductase</fullName>
        <shortName evidence="1">ETF-QO</shortName>
        <ecNumber evidence="1">1.5.5.1</ecNumber>
    </recommendedName>
</protein>
<keyword evidence="1" id="KW-0830">Ubiquinone</keyword>
<sequence length="154" mass="16138">MSEAGVGANAPETVERDVMEYDVVTVGAGPAGLAFAIRLKQLDPAISVCVIEKSSTIGAHILSGAVIEPGPLDALLPGWRDNPPPICVAATDDEFWFLGKDSARKFPVVPPGMRNHGNFIVSLGAMCAWLAPQAEALGVEIYPGFAAAETLHDD</sequence>
<dbReference type="EMBL" id="JAAGYU010000874">
    <property type="protein sequence ID" value="NEL79702.1"/>
    <property type="molecule type" value="Genomic_DNA"/>
</dbReference>
<evidence type="ECO:0000256" key="1">
    <source>
        <dbReference type="RuleBase" id="RU366068"/>
    </source>
</evidence>
<gene>
    <name evidence="2" type="ORF">G3W61_26125</name>
</gene>